<dbReference type="PANTHER" id="PTHR10763">
    <property type="entry name" value="CELL DIVISION CONTROL PROTEIN 6-RELATED"/>
    <property type="match status" value="1"/>
</dbReference>
<sequence>MNNVLSALKTDRKGRVKIVTVNAMTLQKNQDLYSILGEQLLKQKQPWEKAKQSLEDTLFKKTSRKKAPLILCIDEIDKLLTKERSIVYDLFEWPYSSSNPIIVIGIANSIDLVEKSLPLLKIGHDRKPDTFVFPSYTAYDLKAILVQRVALCTAATHTASVLFHPTAVELLTKKVAEMGDARRLLDVCKAALQAACPAGVVSSSTVVTLPVVSRTLFEFFRSGQASRVEELPRLAQVVLACLCGMVQEAENRGKETGKRKGVTATQLREAYLQVCKRVVGGSRPNVAEFNQLLDQLVHNGICKMGDGKRGRPMDRAIVMLLPTSDLVEELGKDADLVKVVKLAPVVVWNLDTGECLRRIKPQGVSGPIFQFFIHNDVIFFAVHCGKSPVFKYILASGELLACSVVKLKHVKGVVAIPSEGEEQLLVSCPKGLQMFGFSSQTPTPVAVLQKKALKAKRMEIVDDQLGLLMKSKKGSDWFFAEVCLRDMMLTRITQITRRKKHVRVGKNLSSLSGDGANWFVCDSCGMLVIAANATATPFLIPGECKHPFTCGLVDEDYVFFGTSKGEIEVEKKREKVESEEDMEVAYL</sequence>
<accession>A0A196SJL8</accession>
<dbReference type="GO" id="GO:0005524">
    <property type="term" value="F:ATP binding"/>
    <property type="evidence" value="ECO:0007669"/>
    <property type="project" value="InterPro"/>
</dbReference>
<evidence type="ECO:0000313" key="3">
    <source>
        <dbReference type="Proteomes" id="UP000078348"/>
    </source>
</evidence>
<feature type="domain" description="ATPase AAA-type core" evidence="1">
    <location>
        <begin position="29"/>
        <end position="118"/>
    </location>
</feature>
<dbReference type="GO" id="GO:0005634">
    <property type="term" value="C:nucleus"/>
    <property type="evidence" value="ECO:0007669"/>
    <property type="project" value="TreeGrafter"/>
</dbReference>
<dbReference type="EMBL" id="LXWW01000097">
    <property type="protein sequence ID" value="OAO16124.1"/>
    <property type="molecule type" value="Genomic_DNA"/>
</dbReference>
<proteinExistence type="predicted"/>
<evidence type="ECO:0000259" key="1">
    <source>
        <dbReference type="Pfam" id="PF00004"/>
    </source>
</evidence>
<reference evidence="2 3" key="1">
    <citation type="submission" date="2016-05" db="EMBL/GenBank/DDBJ databases">
        <title>Nuclear genome of Blastocystis sp. subtype 1 NandII.</title>
        <authorList>
            <person name="Gentekaki E."/>
            <person name="Curtis B."/>
            <person name="Stairs C."/>
            <person name="Eme L."/>
            <person name="Herman E."/>
            <person name="Klimes V."/>
            <person name="Arias M.C."/>
            <person name="Elias M."/>
            <person name="Hilliou F."/>
            <person name="Klute M."/>
            <person name="Malik S.-B."/>
            <person name="Pightling A."/>
            <person name="Rachubinski R."/>
            <person name="Salas D."/>
            <person name="Schlacht A."/>
            <person name="Suga H."/>
            <person name="Archibald J."/>
            <person name="Ball S.G."/>
            <person name="Clark G."/>
            <person name="Dacks J."/>
            <person name="Van Der Giezen M."/>
            <person name="Tsaousis A."/>
            <person name="Roger A."/>
        </authorList>
    </citation>
    <scope>NUCLEOTIDE SEQUENCE [LARGE SCALE GENOMIC DNA]</scope>
    <source>
        <strain evidence="3">ATCC 50177 / NandII</strain>
    </source>
</reference>
<dbReference type="GO" id="GO:0006270">
    <property type="term" value="P:DNA replication initiation"/>
    <property type="evidence" value="ECO:0007669"/>
    <property type="project" value="TreeGrafter"/>
</dbReference>
<organism evidence="2 3">
    <name type="scientific">Blastocystis sp. subtype 1 (strain ATCC 50177 / NandII)</name>
    <dbReference type="NCBI Taxonomy" id="478820"/>
    <lineage>
        <taxon>Eukaryota</taxon>
        <taxon>Sar</taxon>
        <taxon>Stramenopiles</taxon>
        <taxon>Bigyra</taxon>
        <taxon>Opalozoa</taxon>
        <taxon>Opalinata</taxon>
        <taxon>Blastocystidae</taxon>
        <taxon>Blastocystis</taxon>
    </lineage>
</organism>
<dbReference type="Pfam" id="PF00004">
    <property type="entry name" value="AAA"/>
    <property type="match status" value="1"/>
</dbReference>
<dbReference type="OrthoDB" id="1926878at2759"/>
<dbReference type="GO" id="GO:0003688">
    <property type="term" value="F:DNA replication origin binding"/>
    <property type="evidence" value="ECO:0007669"/>
    <property type="project" value="TreeGrafter"/>
</dbReference>
<dbReference type="STRING" id="478820.A0A196SJL8"/>
<evidence type="ECO:0000313" key="2">
    <source>
        <dbReference type="EMBL" id="OAO16124.1"/>
    </source>
</evidence>
<gene>
    <name evidence="2" type="ORF">AV274_2150</name>
</gene>
<dbReference type="GO" id="GO:0033314">
    <property type="term" value="P:mitotic DNA replication checkpoint signaling"/>
    <property type="evidence" value="ECO:0007669"/>
    <property type="project" value="TreeGrafter"/>
</dbReference>
<dbReference type="Gene3D" id="3.40.50.300">
    <property type="entry name" value="P-loop containing nucleotide triphosphate hydrolases"/>
    <property type="match status" value="1"/>
</dbReference>
<dbReference type="SUPFAM" id="SSF52540">
    <property type="entry name" value="P-loop containing nucleoside triphosphate hydrolases"/>
    <property type="match status" value="1"/>
</dbReference>
<dbReference type="AlphaFoldDB" id="A0A196SJL8"/>
<dbReference type="Gene3D" id="1.10.8.60">
    <property type="match status" value="1"/>
</dbReference>
<dbReference type="PANTHER" id="PTHR10763:SF26">
    <property type="entry name" value="CELL DIVISION CONTROL PROTEIN 6 HOMOLOG"/>
    <property type="match status" value="1"/>
</dbReference>
<dbReference type="InterPro" id="IPR003959">
    <property type="entry name" value="ATPase_AAA_core"/>
</dbReference>
<keyword evidence="3" id="KW-1185">Reference proteome</keyword>
<dbReference type="GO" id="GO:0016887">
    <property type="term" value="F:ATP hydrolysis activity"/>
    <property type="evidence" value="ECO:0007669"/>
    <property type="project" value="InterPro"/>
</dbReference>
<comment type="caution">
    <text evidence="2">The sequence shown here is derived from an EMBL/GenBank/DDBJ whole genome shotgun (WGS) entry which is preliminary data.</text>
</comment>
<dbReference type="InterPro" id="IPR050311">
    <property type="entry name" value="ORC1/CDC6"/>
</dbReference>
<name>A0A196SJL8_BLAHN</name>
<protein>
    <submittedName>
        <fullName evidence="2">MCM loader</fullName>
    </submittedName>
</protein>
<dbReference type="Proteomes" id="UP000078348">
    <property type="component" value="Unassembled WGS sequence"/>
</dbReference>
<dbReference type="InterPro" id="IPR027417">
    <property type="entry name" value="P-loop_NTPase"/>
</dbReference>